<comment type="catalytic activity">
    <reaction evidence="11">
        <text>a quinone + NADH + 5 H(+)(in) = a quinol + NAD(+) + 4 H(+)(out)</text>
        <dbReference type="Rhea" id="RHEA:57888"/>
        <dbReference type="ChEBI" id="CHEBI:15378"/>
        <dbReference type="ChEBI" id="CHEBI:24646"/>
        <dbReference type="ChEBI" id="CHEBI:57540"/>
        <dbReference type="ChEBI" id="CHEBI:57945"/>
        <dbReference type="ChEBI" id="CHEBI:132124"/>
    </reaction>
</comment>
<evidence type="ECO:0000256" key="6">
    <source>
        <dbReference type="ARBA" id="ARBA00022719"/>
    </source>
</evidence>
<evidence type="ECO:0000256" key="7">
    <source>
        <dbReference type="ARBA" id="ARBA00022967"/>
    </source>
</evidence>
<dbReference type="InterPro" id="IPR000440">
    <property type="entry name" value="NADH_UbQ/plastoQ_OxRdtase_su3"/>
</dbReference>
<dbReference type="STRING" id="1255043.TVNIR_1957"/>
<organism evidence="13 14">
    <name type="scientific">Thioalkalivibrio nitratireducens (strain DSM 14787 / UNIQEM 213 / ALEN2)</name>
    <dbReference type="NCBI Taxonomy" id="1255043"/>
    <lineage>
        <taxon>Bacteria</taxon>
        <taxon>Pseudomonadati</taxon>
        <taxon>Pseudomonadota</taxon>
        <taxon>Gammaproteobacteria</taxon>
        <taxon>Chromatiales</taxon>
        <taxon>Ectothiorhodospiraceae</taxon>
        <taxon>Thioalkalivibrio</taxon>
    </lineage>
</organism>
<dbReference type="Gene3D" id="1.20.58.1610">
    <property type="entry name" value="NADH:ubiquinone/plastoquinone oxidoreductase, chain 3"/>
    <property type="match status" value="1"/>
</dbReference>
<accession>L0DX42</accession>
<comment type="function">
    <text evidence="11">NDH-1 shuttles electrons from NADH, via FMN and iron-sulfur (Fe-S) centers, to quinones in the respiratory chain.</text>
</comment>
<dbReference type="GO" id="GO:0016491">
    <property type="term" value="F:oxidoreductase activity"/>
    <property type="evidence" value="ECO:0007669"/>
    <property type="project" value="UniProtKB-KW"/>
</dbReference>
<keyword evidence="13" id="KW-0830">Ubiquinone</keyword>
<evidence type="ECO:0000256" key="5">
    <source>
        <dbReference type="ARBA" id="ARBA00022692"/>
    </source>
</evidence>
<dbReference type="KEGG" id="tni:TVNIR_1957"/>
<keyword evidence="3" id="KW-0813">Transport</keyword>
<keyword evidence="9 11" id="KW-0520">NAD</keyword>
<dbReference type="PANTHER" id="PTHR11058:SF22">
    <property type="entry name" value="NADH-QUINONE OXIDOREDUCTASE SUBUNIT A"/>
    <property type="match status" value="1"/>
</dbReference>
<evidence type="ECO:0000256" key="8">
    <source>
        <dbReference type="ARBA" id="ARBA00022989"/>
    </source>
</evidence>
<keyword evidence="13" id="KW-0560">Oxidoreductase</keyword>
<reference evidence="13" key="1">
    <citation type="submission" date="2015-12" db="EMBL/GenBank/DDBJ databases">
        <authorList>
            <person name="Tikhonova T.V."/>
            <person name="Pavlov A.R."/>
            <person name="Beletsky A.V."/>
            <person name="Mardanov A.V."/>
            <person name="Sorokin D.Y."/>
            <person name="Ravin N.V."/>
            <person name="Popov V.O."/>
        </authorList>
    </citation>
    <scope>NUCLEOTIDE SEQUENCE</scope>
    <source>
        <strain evidence="13">DSM 14787</strain>
    </source>
</reference>
<dbReference type="RefSeq" id="WP_015258745.1">
    <property type="nucleotide sequence ID" value="NC_019902.2"/>
</dbReference>
<protein>
    <recommendedName>
        <fullName evidence="11">NADH-quinone oxidoreductase subunit</fullName>
        <ecNumber evidence="11">7.1.1.-</ecNumber>
    </recommendedName>
</protein>
<feature type="transmembrane region" description="Helical" evidence="12">
    <location>
        <begin position="90"/>
        <end position="113"/>
    </location>
</feature>
<dbReference type="EMBL" id="CP003989">
    <property type="protein sequence ID" value="AGA33618.1"/>
    <property type="molecule type" value="Genomic_DNA"/>
</dbReference>
<dbReference type="Pfam" id="PF00507">
    <property type="entry name" value="Oxidored_q4"/>
    <property type="match status" value="1"/>
</dbReference>
<dbReference type="AlphaFoldDB" id="L0DX42"/>
<keyword evidence="4" id="KW-1003">Cell membrane</keyword>
<sequence>MLSRSSASRVPRGAGGHYNKNRNGGWSFVVNPYAIFLLYLLAILGFVAVTLLLNRALGPKPAASAMKLEPFECGAAPVDRMNVKAVPVKYYGIAVVFILFELETVFLFLWALGAQPLTGTLLLVFGFFLLLLVLLVLYVWKSGLLEDVRA</sequence>
<dbReference type="eggNOG" id="COG0838">
    <property type="taxonomic scope" value="Bacteria"/>
</dbReference>
<dbReference type="PATRIC" id="fig|1255043.3.peg.1980"/>
<evidence type="ECO:0000256" key="9">
    <source>
        <dbReference type="ARBA" id="ARBA00023027"/>
    </source>
</evidence>
<evidence type="ECO:0000256" key="3">
    <source>
        <dbReference type="ARBA" id="ARBA00022448"/>
    </source>
</evidence>
<dbReference type="HOGENOM" id="CLU_119549_3_1_6"/>
<evidence type="ECO:0000256" key="1">
    <source>
        <dbReference type="ARBA" id="ARBA00004370"/>
    </source>
</evidence>
<keyword evidence="10 12" id="KW-0472">Membrane</keyword>
<dbReference type="PANTHER" id="PTHR11058">
    <property type="entry name" value="NADH-UBIQUINONE OXIDOREDUCTASE CHAIN 3"/>
    <property type="match status" value="1"/>
</dbReference>
<evidence type="ECO:0000313" key="13">
    <source>
        <dbReference type="EMBL" id="AGA33618.1"/>
    </source>
</evidence>
<comment type="subcellular location">
    <subcellularLocation>
        <location evidence="11">Cell membrane</location>
        <topology evidence="11">Multi-pass membrane protein</topology>
    </subcellularLocation>
    <subcellularLocation>
        <location evidence="1">Membrane</location>
    </subcellularLocation>
</comment>
<evidence type="ECO:0000256" key="12">
    <source>
        <dbReference type="SAM" id="Phobius"/>
    </source>
</evidence>
<evidence type="ECO:0000256" key="2">
    <source>
        <dbReference type="ARBA" id="ARBA00008472"/>
    </source>
</evidence>
<dbReference type="GO" id="GO:0008137">
    <property type="term" value="F:NADH dehydrogenase (ubiquinone) activity"/>
    <property type="evidence" value="ECO:0007669"/>
    <property type="project" value="InterPro"/>
</dbReference>
<keyword evidence="5 11" id="KW-0812">Transmembrane</keyword>
<evidence type="ECO:0000256" key="10">
    <source>
        <dbReference type="ARBA" id="ARBA00023136"/>
    </source>
</evidence>
<evidence type="ECO:0000313" key="14">
    <source>
        <dbReference type="Proteomes" id="UP000010809"/>
    </source>
</evidence>
<dbReference type="GO" id="GO:0005886">
    <property type="term" value="C:plasma membrane"/>
    <property type="evidence" value="ECO:0007669"/>
    <property type="project" value="UniProtKB-SubCell"/>
</dbReference>
<dbReference type="EC" id="7.1.1.-" evidence="11"/>
<keyword evidence="14" id="KW-1185">Reference proteome</keyword>
<keyword evidence="6 11" id="KW-0874">Quinone</keyword>
<dbReference type="Proteomes" id="UP000010809">
    <property type="component" value="Chromosome"/>
</dbReference>
<name>L0DX42_THIND</name>
<feature type="transmembrane region" description="Helical" evidence="12">
    <location>
        <begin position="33"/>
        <end position="53"/>
    </location>
</feature>
<evidence type="ECO:0000256" key="4">
    <source>
        <dbReference type="ARBA" id="ARBA00022475"/>
    </source>
</evidence>
<dbReference type="GO" id="GO:0048038">
    <property type="term" value="F:quinone binding"/>
    <property type="evidence" value="ECO:0007669"/>
    <property type="project" value="UniProtKB-KW"/>
</dbReference>
<feature type="transmembrane region" description="Helical" evidence="12">
    <location>
        <begin position="119"/>
        <end position="140"/>
    </location>
</feature>
<dbReference type="InterPro" id="IPR038430">
    <property type="entry name" value="NDAH_ubi_oxred_su3_sf"/>
</dbReference>
<gene>
    <name evidence="13" type="ordered locus">TVNIR_1957</name>
</gene>
<dbReference type="GO" id="GO:0030964">
    <property type="term" value="C:NADH dehydrogenase complex"/>
    <property type="evidence" value="ECO:0007669"/>
    <property type="project" value="TreeGrafter"/>
</dbReference>
<evidence type="ECO:0000256" key="11">
    <source>
        <dbReference type="RuleBase" id="RU003639"/>
    </source>
</evidence>
<keyword evidence="7" id="KW-1278">Translocase</keyword>
<keyword evidence="8 12" id="KW-1133">Transmembrane helix</keyword>
<proteinExistence type="inferred from homology"/>
<comment type="similarity">
    <text evidence="2 11">Belongs to the complex I subunit 3 family.</text>
</comment>